<comment type="caution">
    <text evidence="1">The sequence shown here is derived from an EMBL/GenBank/DDBJ whole genome shotgun (WGS) entry which is preliminary data.</text>
</comment>
<accession>A0ABT3J6M6</accession>
<gene>
    <name evidence="1" type="ORF">OM960_17330</name>
</gene>
<protein>
    <recommendedName>
        <fullName evidence="3">ABM domain-containing protein</fullName>
    </recommendedName>
</protein>
<dbReference type="EMBL" id="JAPDOG010000017">
    <property type="protein sequence ID" value="MCW3783315.1"/>
    <property type="molecule type" value="Genomic_DNA"/>
</dbReference>
<evidence type="ECO:0000313" key="1">
    <source>
        <dbReference type="EMBL" id="MCW3783315.1"/>
    </source>
</evidence>
<dbReference type="Proteomes" id="UP001207582">
    <property type="component" value="Unassembled WGS sequence"/>
</dbReference>
<evidence type="ECO:0008006" key="3">
    <source>
        <dbReference type="Google" id="ProtNLM"/>
    </source>
</evidence>
<name>A0ABT3J6M6_9RHOB</name>
<keyword evidence="2" id="KW-1185">Reference proteome</keyword>
<evidence type="ECO:0000313" key="2">
    <source>
        <dbReference type="Proteomes" id="UP001207582"/>
    </source>
</evidence>
<dbReference type="RefSeq" id="WP_264772844.1">
    <property type="nucleotide sequence ID" value="NZ_JAPDOG010000017.1"/>
</dbReference>
<organism evidence="1 2">
    <name type="scientific">Defluviimonas salinarum</name>
    <dbReference type="NCBI Taxonomy" id="2992147"/>
    <lineage>
        <taxon>Bacteria</taxon>
        <taxon>Pseudomonadati</taxon>
        <taxon>Pseudomonadota</taxon>
        <taxon>Alphaproteobacteria</taxon>
        <taxon>Rhodobacterales</taxon>
        <taxon>Paracoccaceae</taxon>
        <taxon>Albidovulum</taxon>
    </lineage>
</organism>
<reference evidence="1 2" key="1">
    <citation type="submission" date="2022-10" db="EMBL/GenBank/DDBJ databases">
        <title>Defluviimonas sp. CAU 1641 isolated from mud.</title>
        <authorList>
            <person name="Kim W."/>
        </authorList>
    </citation>
    <scope>NUCLEOTIDE SEQUENCE [LARGE SCALE GENOMIC DNA]</scope>
    <source>
        <strain evidence="1 2">CAU 1641</strain>
    </source>
</reference>
<sequence length="90" mass="9985">MLLATTRVEDVDHFIEVFSTKGAAKRKLHGSKGSTVFRDPSEADRLWAIFDWDVEGWKSFVSDPDVPPILQEAGHKGTPQAAMLIGQFEA</sequence>
<proteinExistence type="predicted"/>